<comment type="subunit">
    <text evidence="7">Consists of a catalytic RNA component (M1 or rnpB) and a protein subunit.</text>
</comment>
<dbReference type="EC" id="3.1.26.5" evidence="7 8"/>
<name>A0A1T4XFY4_9GAMM</name>
<dbReference type="InterPro" id="IPR020568">
    <property type="entry name" value="Ribosomal_Su5_D2-typ_SF"/>
</dbReference>
<dbReference type="Pfam" id="PF00825">
    <property type="entry name" value="Ribonuclease_P"/>
    <property type="match status" value="1"/>
</dbReference>
<accession>A0A1T4XFY4</accession>
<evidence type="ECO:0000256" key="2">
    <source>
        <dbReference type="ARBA" id="ARBA00022694"/>
    </source>
</evidence>
<sequence length="129" mass="15074">MASYPRTCRLTRPSEFQYVFERGLHRRVQVQGLFARVRESSSSQARLGFALSKRSLKHAVDRNRVKRLTRESFRLHREQLPRLDMVIITQSEVAQLNNAAILQQLDILWEQLSRLYPALKTTPQAKLTV</sequence>
<dbReference type="InterPro" id="IPR014721">
    <property type="entry name" value="Ribsml_uS5_D2-typ_fold_subgr"/>
</dbReference>
<reference evidence="9 10" key="1">
    <citation type="submission" date="2017-02" db="EMBL/GenBank/DDBJ databases">
        <authorList>
            <person name="Peterson S.W."/>
        </authorList>
    </citation>
    <scope>NUCLEOTIDE SEQUENCE [LARGE SCALE GENOMIC DNA]</scope>
    <source>
        <strain evidence="9 10">ATCC 49788</strain>
    </source>
</reference>
<dbReference type="STRING" id="92487.SAMN02745130_02946"/>
<evidence type="ECO:0000256" key="6">
    <source>
        <dbReference type="ARBA" id="ARBA00022884"/>
    </source>
</evidence>
<dbReference type="HAMAP" id="MF_00227">
    <property type="entry name" value="RNase_P"/>
    <property type="match status" value="1"/>
</dbReference>
<dbReference type="RefSeq" id="WP_078923400.1">
    <property type="nucleotide sequence ID" value="NZ_FUYB01000017.1"/>
</dbReference>
<dbReference type="GO" id="GO:0030677">
    <property type="term" value="C:ribonuclease P complex"/>
    <property type="evidence" value="ECO:0007669"/>
    <property type="project" value="TreeGrafter"/>
</dbReference>
<dbReference type="InterPro" id="IPR000100">
    <property type="entry name" value="RNase_P"/>
</dbReference>
<keyword evidence="3 7" id="KW-0540">Nuclease</keyword>
<dbReference type="GO" id="GO:0001682">
    <property type="term" value="P:tRNA 5'-leader removal"/>
    <property type="evidence" value="ECO:0007669"/>
    <property type="project" value="UniProtKB-UniRule"/>
</dbReference>
<comment type="catalytic activity">
    <reaction evidence="7">
        <text>Endonucleolytic cleavage of RNA, removing 5'-extranucleotides from tRNA precursor.</text>
        <dbReference type="EC" id="3.1.26.5"/>
    </reaction>
</comment>
<evidence type="ECO:0000256" key="5">
    <source>
        <dbReference type="ARBA" id="ARBA00022801"/>
    </source>
</evidence>
<evidence type="ECO:0000256" key="1">
    <source>
        <dbReference type="ARBA" id="ARBA00002663"/>
    </source>
</evidence>
<evidence type="ECO:0000313" key="9">
    <source>
        <dbReference type="EMBL" id="SKA88494.1"/>
    </source>
</evidence>
<comment type="function">
    <text evidence="1 7">RNaseP catalyzes the removal of the 5'-leader sequence from pre-tRNA to produce the mature 5'-terminus. It can also cleave other RNA substrates such as 4.5S RNA. The protein component plays an auxiliary but essential role in vivo by binding to the 5'-leader sequence and broadening the substrate specificity of the ribozyme.</text>
</comment>
<dbReference type="GO" id="GO:0042781">
    <property type="term" value="F:3'-tRNA processing endoribonuclease activity"/>
    <property type="evidence" value="ECO:0007669"/>
    <property type="project" value="TreeGrafter"/>
</dbReference>
<dbReference type="Gene3D" id="3.30.230.10">
    <property type="match status" value="1"/>
</dbReference>
<dbReference type="EMBL" id="FUYB01000017">
    <property type="protein sequence ID" value="SKA88494.1"/>
    <property type="molecule type" value="Genomic_DNA"/>
</dbReference>
<keyword evidence="5 7" id="KW-0378">Hydrolase</keyword>
<keyword evidence="4 7" id="KW-0255">Endonuclease</keyword>
<evidence type="ECO:0000256" key="7">
    <source>
        <dbReference type="HAMAP-Rule" id="MF_00227"/>
    </source>
</evidence>
<dbReference type="OrthoDB" id="9796422at2"/>
<dbReference type="Proteomes" id="UP000190460">
    <property type="component" value="Unassembled WGS sequence"/>
</dbReference>
<dbReference type="GO" id="GO:0000049">
    <property type="term" value="F:tRNA binding"/>
    <property type="evidence" value="ECO:0007669"/>
    <property type="project" value="UniProtKB-UniRule"/>
</dbReference>
<proteinExistence type="inferred from homology"/>
<keyword evidence="10" id="KW-1185">Reference proteome</keyword>
<evidence type="ECO:0000256" key="3">
    <source>
        <dbReference type="ARBA" id="ARBA00022722"/>
    </source>
</evidence>
<comment type="similarity">
    <text evidence="7">Belongs to the RnpA family.</text>
</comment>
<dbReference type="NCBIfam" id="TIGR00188">
    <property type="entry name" value="rnpA"/>
    <property type="match status" value="1"/>
</dbReference>
<dbReference type="PANTHER" id="PTHR33992">
    <property type="entry name" value="RIBONUCLEASE P PROTEIN COMPONENT"/>
    <property type="match status" value="1"/>
</dbReference>
<evidence type="ECO:0000313" key="10">
    <source>
        <dbReference type="Proteomes" id="UP000190460"/>
    </source>
</evidence>
<organism evidence="9 10">
    <name type="scientific">Thiothrix eikelboomii</name>
    <dbReference type="NCBI Taxonomy" id="92487"/>
    <lineage>
        <taxon>Bacteria</taxon>
        <taxon>Pseudomonadati</taxon>
        <taxon>Pseudomonadota</taxon>
        <taxon>Gammaproteobacteria</taxon>
        <taxon>Thiotrichales</taxon>
        <taxon>Thiotrichaceae</taxon>
        <taxon>Thiothrix</taxon>
    </lineage>
</organism>
<dbReference type="SUPFAM" id="SSF54211">
    <property type="entry name" value="Ribosomal protein S5 domain 2-like"/>
    <property type="match status" value="1"/>
</dbReference>
<evidence type="ECO:0000256" key="8">
    <source>
        <dbReference type="NCBIfam" id="TIGR00188"/>
    </source>
</evidence>
<dbReference type="PANTHER" id="PTHR33992:SF1">
    <property type="entry name" value="RIBONUCLEASE P PROTEIN COMPONENT"/>
    <property type="match status" value="1"/>
</dbReference>
<evidence type="ECO:0000256" key="4">
    <source>
        <dbReference type="ARBA" id="ARBA00022759"/>
    </source>
</evidence>
<dbReference type="AlphaFoldDB" id="A0A1T4XFY4"/>
<keyword evidence="6 7" id="KW-0694">RNA-binding</keyword>
<keyword evidence="2 7" id="KW-0819">tRNA processing</keyword>
<dbReference type="PROSITE" id="PS00648">
    <property type="entry name" value="RIBONUCLEASE_P"/>
    <property type="match status" value="1"/>
</dbReference>
<dbReference type="InterPro" id="IPR020539">
    <property type="entry name" value="RNase_P_CS"/>
</dbReference>
<protein>
    <recommendedName>
        <fullName evidence="7 8">Ribonuclease P protein component</fullName>
        <shortName evidence="7">RNase P protein</shortName>
        <shortName evidence="7">RNaseP protein</shortName>
        <ecNumber evidence="7 8">3.1.26.5</ecNumber>
    </recommendedName>
    <alternativeName>
        <fullName evidence="7">Protein C5</fullName>
    </alternativeName>
</protein>
<gene>
    <name evidence="7" type="primary">rnpA</name>
    <name evidence="9" type="ORF">SAMN02745130_02946</name>
</gene>
<dbReference type="GO" id="GO:0004526">
    <property type="term" value="F:ribonuclease P activity"/>
    <property type="evidence" value="ECO:0007669"/>
    <property type="project" value="UniProtKB-UniRule"/>
</dbReference>